<dbReference type="PANTHER" id="PTHR35889:SF3">
    <property type="entry name" value="F-BOX DOMAIN-CONTAINING PROTEIN"/>
    <property type="match status" value="1"/>
</dbReference>
<sequence length="491" mass="53033">MSTTELLGRLHPLLVHLPIGILLFGLGLMVVGRRKKTDVETAVSFAWGLGALSAVLACGAGWLLAQSGEYDADMVSRHQWTGLATAALAGLTYWLKNYRWPLALTTAVLLSVAGHYGGNLTHGEDYLFPGTTPLAEQPSTTPLSASVVAVNGQADSVNKGNQPLIRRTFMYRDEVVPILKASCYNCHSATKKKGGLRLDSEAFIKKGGKHGAVLSPGNPQKSKLYTYLVLPEDDERHMPPKGKLQLTPNQVAVIYRWIQKGASFKEEVEVIQPAETNTLAAERVGLPPQLLPLSSDSARVVVPSTESAPATVESTLLAKPVAASDPTTVAALKGEQISLVKLAETNYLSANFINVKAYNRQQLTQLSKLGGQLMHLRLSGQPVGDEDLPELASMTSLTRLALDHTRLTDAGLRTLTSLPNLEQLNLYGTAVSDEGLEVLARCPSLKVVYLWQTQTTPEGIQRLQKALPNLKIETGTGQLSRPTRPDSNKTI</sequence>
<keyword evidence="1" id="KW-0472">Membrane</keyword>
<evidence type="ECO:0000256" key="1">
    <source>
        <dbReference type="SAM" id="Phobius"/>
    </source>
</evidence>
<protein>
    <submittedName>
        <fullName evidence="4">Uncharacterized protein</fullName>
    </submittedName>
</protein>
<keyword evidence="1" id="KW-0812">Transmembrane</keyword>
<dbReference type="InterPro" id="IPR011429">
    <property type="entry name" value="Cyt_c_Planctomycete-type"/>
</dbReference>
<name>I2GK62_9BACT</name>
<accession>I2GK62</accession>
<evidence type="ECO:0000313" key="5">
    <source>
        <dbReference type="Proteomes" id="UP000009309"/>
    </source>
</evidence>
<dbReference type="AlphaFoldDB" id="I2GK62"/>
<comment type="caution">
    <text evidence="4">The sequence shown here is derived from an EMBL/GenBank/DDBJ whole genome shotgun (WGS) entry which is preliminary data.</text>
</comment>
<dbReference type="Pfam" id="PF07635">
    <property type="entry name" value="PSCyt1"/>
    <property type="match status" value="1"/>
</dbReference>
<feature type="transmembrane region" description="Helical" evidence="1">
    <location>
        <begin position="43"/>
        <end position="65"/>
    </location>
</feature>
<dbReference type="SUPFAM" id="SSF52047">
    <property type="entry name" value="RNI-like"/>
    <property type="match status" value="1"/>
</dbReference>
<feature type="domain" description="F-box/LRR-repeat protein 15/At3g58940/PEG3-like LRR" evidence="3">
    <location>
        <begin position="385"/>
        <end position="460"/>
    </location>
</feature>
<dbReference type="PANTHER" id="PTHR35889">
    <property type="entry name" value="CYCLOINULO-OLIGOSACCHARIDE FRUCTANOTRANSFERASE-RELATED"/>
    <property type="match status" value="1"/>
</dbReference>
<evidence type="ECO:0000259" key="2">
    <source>
        <dbReference type="Pfam" id="PF07635"/>
    </source>
</evidence>
<dbReference type="Proteomes" id="UP000009309">
    <property type="component" value="Unassembled WGS sequence"/>
</dbReference>
<feature type="domain" description="Cytochrome C Planctomycete-type" evidence="2">
    <location>
        <begin position="183"/>
        <end position="242"/>
    </location>
</feature>
<dbReference type="eggNOG" id="COG4886">
    <property type="taxonomic scope" value="Bacteria"/>
</dbReference>
<keyword evidence="1" id="KW-1133">Transmembrane helix</keyword>
<dbReference type="OrthoDB" id="713772at2"/>
<organism evidence="4 5">
    <name type="scientific">Fibrisoma limi BUZ 3</name>
    <dbReference type="NCBI Taxonomy" id="1185876"/>
    <lineage>
        <taxon>Bacteria</taxon>
        <taxon>Pseudomonadati</taxon>
        <taxon>Bacteroidota</taxon>
        <taxon>Cytophagia</taxon>
        <taxon>Cytophagales</taxon>
        <taxon>Spirosomataceae</taxon>
        <taxon>Fibrisoma</taxon>
    </lineage>
</organism>
<dbReference type="RefSeq" id="WP_009282867.1">
    <property type="nucleotide sequence ID" value="NZ_CAIT01000006.1"/>
</dbReference>
<dbReference type="EMBL" id="CAIT01000006">
    <property type="protein sequence ID" value="CCH54287.1"/>
    <property type="molecule type" value="Genomic_DNA"/>
</dbReference>
<dbReference type="Pfam" id="PF24758">
    <property type="entry name" value="LRR_At5g56370"/>
    <property type="match status" value="1"/>
</dbReference>
<gene>
    <name evidence="4" type="ORF">BN8_03445</name>
</gene>
<evidence type="ECO:0000259" key="3">
    <source>
        <dbReference type="Pfam" id="PF24758"/>
    </source>
</evidence>
<proteinExistence type="predicted"/>
<keyword evidence="5" id="KW-1185">Reference proteome</keyword>
<dbReference type="InterPro" id="IPR032675">
    <property type="entry name" value="LRR_dom_sf"/>
</dbReference>
<reference evidence="4 5" key="1">
    <citation type="journal article" date="2012" name="J. Bacteriol.">
        <title>Genome Sequence of the Filamentous Bacterium Fibrisoma limi BUZ 3T.</title>
        <authorList>
            <person name="Filippini M."/>
            <person name="Qi W."/>
            <person name="Jaenicke S."/>
            <person name="Goesmann A."/>
            <person name="Smits T.H."/>
            <person name="Bagheri H.C."/>
        </authorList>
    </citation>
    <scope>NUCLEOTIDE SEQUENCE [LARGE SCALE GENOMIC DNA]</scope>
    <source>
        <strain evidence="5">BUZ 3T</strain>
    </source>
</reference>
<feature type="transmembrane region" description="Helical" evidence="1">
    <location>
        <begin position="12"/>
        <end position="31"/>
    </location>
</feature>
<dbReference type="STRING" id="1185876.BN8_03445"/>
<dbReference type="Gene3D" id="3.80.10.10">
    <property type="entry name" value="Ribonuclease Inhibitor"/>
    <property type="match status" value="1"/>
</dbReference>
<evidence type="ECO:0000313" key="4">
    <source>
        <dbReference type="EMBL" id="CCH54287.1"/>
    </source>
</evidence>
<dbReference type="InterPro" id="IPR055411">
    <property type="entry name" value="LRR_FXL15/At3g58940/PEG3-like"/>
</dbReference>